<comment type="caution">
    <text evidence="2">The sequence shown here is derived from an EMBL/GenBank/DDBJ whole genome shotgun (WGS) entry which is preliminary data.</text>
</comment>
<dbReference type="EMBL" id="CAJOBI010005145">
    <property type="protein sequence ID" value="CAF4023225.1"/>
    <property type="molecule type" value="Genomic_DNA"/>
</dbReference>
<sequence length="45" mass="5053">MISYALRKILIEIHPNARWNPNDLTVVEGNGKGNEVNHQLPIPSC</sequence>
<feature type="non-terminal residue" evidence="2">
    <location>
        <position position="1"/>
    </location>
</feature>
<evidence type="ECO:0000313" key="3">
    <source>
        <dbReference type="Proteomes" id="UP000676336"/>
    </source>
</evidence>
<protein>
    <submittedName>
        <fullName evidence="2">Uncharacterized protein</fullName>
    </submittedName>
</protein>
<organism evidence="2 3">
    <name type="scientific">Rotaria magnacalcarata</name>
    <dbReference type="NCBI Taxonomy" id="392030"/>
    <lineage>
        <taxon>Eukaryota</taxon>
        <taxon>Metazoa</taxon>
        <taxon>Spiralia</taxon>
        <taxon>Gnathifera</taxon>
        <taxon>Rotifera</taxon>
        <taxon>Eurotatoria</taxon>
        <taxon>Bdelloidea</taxon>
        <taxon>Philodinida</taxon>
        <taxon>Philodinidae</taxon>
        <taxon>Rotaria</taxon>
    </lineage>
</organism>
<dbReference type="AlphaFoldDB" id="A0A8S2P3C4"/>
<gene>
    <name evidence="1" type="ORF">GIL414_LOCUS8656</name>
    <name evidence="2" type="ORF">SMN809_LOCUS13144</name>
</gene>
<dbReference type="Proteomes" id="UP000681720">
    <property type="component" value="Unassembled WGS sequence"/>
</dbReference>
<accession>A0A8S2P3C4</accession>
<reference evidence="2" key="1">
    <citation type="submission" date="2021-02" db="EMBL/GenBank/DDBJ databases">
        <authorList>
            <person name="Nowell W R."/>
        </authorList>
    </citation>
    <scope>NUCLEOTIDE SEQUENCE</scope>
</reference>
<proteinExistence type="predicted"/>
<evidence type="ECO:0000313" key="2">
    <source>
        <dbReference type="EMBL" id="CAF4023225.1"/>
    </source>
</evidence>
<name>A0A8S2P3C4_9BILA</name>
<evidence type="ECO:0000313" key="1">
    <source>
        <dbReference type="EMBL" id="CAF3942422.1"/>
    </source>
</evidence>
<dbReference type="Proteomes" id="UP000676336">
    <property type="component" value="Unassembled WGS sequence"/>
</dbReference>
<dbReference type="EMBL" id="CAJOBJ010002837">
    <property type="protein sequence ID" value="CAF3942422.1"/>
    <property type="molecule type" value="Genomic_DNA"/>
</dbReference>